<feature type="compositionally biased region" description="Polar residues" evidence="1">
    <location>
        <begin position="89"/>
        <end position="99"/>
    </location>
</feature>
<evidence type="ECO:0000256" key="1">
    <source>
        <dbReference type="SAM" id="MobiDB-lite"/>
    </source>
</evidence>
<feature type="region of interest" description="Disordered" evidence="1">
    <location>
        <begin position="89"/>
        <end position="113"/>
    </location>
</feature>
<feature type="compositionally biased region" description="Low complexity" evidence="1">
    <location>
        <begin position="100"/>
        <end position="113"/>
    </location>
</feature>
<comment type="caution">
    <text evidence="2">The sequence shown here is derived from an EMBL/GenBank/DDBJ whole genome shotgun (WGS) entry which is preliminary data.</text>
</comment>
<dbReference type="PANTHER" id="PTHR31563:SF10">
    <property type="entry name" value="ION CHANNEL POLLUX-RELATED"/>
    <property type="match status" value="1"/>
</dbReference>
<organism evidence="2 3">
    <name type="scientific">Astrephomene gubernaculifera</name>
    <dbReference type="NCBI Taxonomy" id="47775"/>
    <lineage>
        <taxon>Eukaryota</taxon>
        <taxon>Viridiplantae</taxon>
        <taxon>Chlorophyta</taxon>
        <taxon>core chlorophytes</taxon>
        <taxon>Chlorophyceae</taxon>
        <taxon>CS clade</taxon>
        <taxon>Chlamydomonadales</taxon>
        <taxon>Astrephomenaceae</taxon>
        <taxon>Astrephomene</taxon>
    </lineage>
</organism>
<name>A0AAD3HIW0_9CHLO</name>
<feature type="region of interest" description="Disordered" evidence="1">
    <location>
        <begin position="1040"/>
        <end position="1060"/>
    </location>
</feature>
<feature type="compositionally biased region" description="Acidic residues" evidence="1">
    <location>
        <begin position="381"/>
        <end position="391"/>
    </location>
</feature>
<feature type="region of interest" description="Disordered" evidence="1">
    <location>
        <begin position="367"/>
        <end position="402"/>
    </location>
</feature>
<feature type="region of interest" description="Disordered" evidence="1">
    <location>
        <begin position="819"/>
        <end position="844"/>
    </location>
</feature>
<sequence length="1172" mass="120389">MRPPSVSLERPIPGMSFRCSASRTTIVSSLQTHYRSLVLPRFAFPCIAAPQCHARKTFRTPMYWHAHAANNGAGNFEIPSDGYVRSATGQLHPTEPSVNPASQPTAGSAAATTTPTANAPLREFLNFGAVRVRLNRIRTSLIQAFRDWLAWALQLLQYRLMLLLRLPTWGKLAALVAAGLPVVAAGSWGLRQVSEVSWQEALQYCFYVLNNVPGTDVTRLPSLPPRLVLIAVHLTSLWSFAALVGLVTEDVRAAVEGIRSGNFPLPARGHTLLLDPKVPPHRLRELVQQVVAVRQSGRPGEGSQGGVFPGCIAVLSTQPKADLDEQLASWLPPRLARLVVTRHGSPMKVDDLRRVAAAAAHTVILLAPSGPMGHQQPSTGEGEDSCDDGDEGPMGHSDGYTASLSPELQQELCLVALMALHSETTTTATAASSSFPIAVPSHWQWPLRRQLQQRQQRQRVVVEHSCTALEAATAHMDARQEAWLFDSAYFHGTNTISAGYYVNDDFVEDEDDDEEQQEEEEGEDPFLQVTHVSSLSNAFSRVAVQCAVQPGLAAVFDAIFCRRNGSAGSDSGGSSGGSGASLHVVPLPDHLAGLTFAQVRRHFPRAAVCGIILPPSTTSTSSSSFASTATSSSASTTAVPPPSPFLPPPPPPPPGPVLLCPPDHLLMQQPGQLQLLLLAPSRRDCTPATATATATAAAAAASATASTAASDCGAADNDSDDGITSACESRGGSGGSSRTGCWFCSTADGDRCSAVGGSSRSSTPAAAAAGFQLVLVSLDSRGGLGAALRGALREFMRPGSTVTLVTPEPCPDLDLNMDMDLTAGGGDGGSSDSTPGGGSGGGGARLHFRNLVGDPLSAGARAGASLGGAAAAAGDEAVLWRAGVAEADAVILTGLDSLPQEQADATAAALALTLQKLLARAAAEAEMVAEEAAVTAAAMTGAEVAAAASAAVVSPAAHADAGSAAASGPKSSSAAAAGTSATAPPPPSQLLPPLTFVCSLYDTQNRTVLQHIAAAGEAAGAAGNAARARSSNGSRVLAAAAAGGGRGGGRGRGGPRPRPRGLRVEVIEPAALQSGMLAQVASEPLLGPCLADLLDEQGCELYVRRPEEYGLVPYSHVTWGQVCEAVRGAGGPAGGGGSCDVALGYITTQAAAAAAAGDGRRSGRSGAGNINW</sequence>
<dbReference type="PANTHER" id="PTHR31563">
    <property type="entry name" value="ION CHANNEL POLLUX-RELATED"/>
    <property type="match status" value="1"/>
</dbReference>
<dbReference type="InterPro" id="IPR044849">
    <property type="entry name" value="CASTOR/POLLUX/SYM8-like"/>
</dbReference>
<feature type="compositionally biased region" description="Low complexity" evidence="1">
    <location>
        <begin position="617"/>
        <end position="638"/>
    </location>
</feature>
<dbReference type="EMBL" id="BMAR01000002">
    <property type="protein sequence ID" value="GFR41990.1"/>
    <property type="molecule type" value="Genomic_DNA"/>
</dbReference>
<proteinExistence type="predicted"/>
<accession>A0AAD3HIW0</accession>
<dbReference type="GO" id="GO:0006811">
    <property type="term" value="P:monoatomic ion transport"/>
    <property type="evidence" value="ECO:0007669"/>
    <property type="project" value="InterPro"/>
</dbReference>
<feature type="region of interest" description="Disordered" evidence="1">
    <location>
        <begin position="961"/>
        <end position="989"/>
    </location>
</feature>
<reference evidence="2 3" key="1">
    <citation type="journal article" date="2021" name="Sci. Rep.">
        <title>Genome sequencing of the multicellular alga Astrephomene provides insights into convergent evolution of germ-soma differentiation.</title>
        <authorList>
            <person name="Yamashita S."/>
            <person name="Yamamoto K."/>
            <person name="Matsuzaki R."/>
            <person name="Suzuki S."/>
            <person name="Yamaguchi H."/>
            <person name="Hirooka S."/>
            <person name="Minakuchi Y."/>
            <person name="Miyagishima S."/>
            <person name="Kawachi M."/>
            <person name="Toyoda A."/>
            <person name="Nozaki H."/>
        </authorList>
    </citation>
    <scope>NUCLEOTIDE SEQUENCE [LARGE SCALE GENOMIC DNA]</scope>
    <source>
        <strain evidence="2 3">NIES-4017</strain>
    </source>
</reference>
<keyword evidence="3" id="KW-1185">Reference proteome</keyword>
<feature type="compositionally biased region" description="Gly residues" evidence="1">
    <location>
        <begin position="1042"/>
        <end position="1052"/>
    </location>
</feature>
<feature type="non-terminal residue" evidence="2">
    <location>
        <position position="1"/>
    </location>
</feature>
<feature type="compositionally biased region" description="Pro residues" evidence="1">
    <location>
        <begin position="639"/>
        <end position="656"/>
    </location>
</feature>
<feature type="compositionally biased region" description="Low complexity" evidence="1">
    <location>
        <begin position="961"/>
        <end position="982"/>
    </location>
</feature>
<dbReference type="AlphaFoldDB" id="A0AAD3HIW0"/>
<evidence type="ECO:0000313" key="2">
    <source>
        <dbReference type="EMBL" id="GFR41990.1"/>
    </source>
</evidence>
<feature type="region of interest" description="Disordered" evidence="1">
    <location>
        <begin position="617"/>
        <end position="661"/>
    </location>
</feature>
<dbReference type="Proteomes" id="UP001054857">
    <property type="component" value="Unassembled WGS sequence"/>
</dbReference>
<feature type="compositionally biased region" description="Gly residues" evidence="1">
    <location>
        <begin position="823"/>
        <end position="844"/>
    </location>
</feature>
<evidence type="ECO:0000313" key="3">
    <source>
        <dbReference type="Proteomes" id="UP001054857"/>
    </source>
</evidence>
<gene>
    <name evidence="2" type="ORF">Agub_g2802</name>
</gene>
<protein>
    <submittedName>
        <fullName evidence="2">Uncharacterized protein</fullName>
    </submittedName>
</protein>